<protein>
    <submittedName>
        <fullName evidence="1">Uncharacterized protein</fullName>
    </submittedName>
</protein>
<comment type="caution">
    <text evidence="1">The sequence shown here is derived from an EMBL/GenBank/DDBJ whole genome shotgun (WGS) entry which is preliminary data.</text>
</comment>
<sequence length="156" mass="17302">MTSHRQVLSISPHAPQNFPVTMAFSSAGRKDSQALSISPHAPRNFPVTMAFSSAGRKDSQAFVSFGKHQDINFSRSTLDRHSLRFLSATKAGRTTSEPEIFLKYTAKTVIFVNQRRQRLGLLLRTVAPGGIRLVLITKGEITDFYRASFCAQKSSI</sequence>
<organism evidence="1 2">
    <name type="scientific">Hohenbuehelia grisea</name>
    <dbReference type="NCBI Taxonomy" id="104357"/>
    <lineage>
        <taxon>Eukaryota</taxon>
        <taxon>Fungi</taxon>
        <taxon>Dikarya</taxon>
        <taxon>Basidiomycota</taxon>
        <taxon>Agaricomycotina</taxon>
        <taxon>Agaricomycetes</taxon>
        <taxon>Agaricomycetidae</taxon>
        <taxon>Agaricales</taxon>
        <taxon>Pleurotineae</taxon>
        <taxon>Pleurotaceae</taxon>
        <taxon>Hohenbuehelia</taxon>
    </lineage>
</organism>
<accession>A0ABR3IQ38</accession>
<keyword evidence="2" id="KW-1185">Reference proteome</keyword>
<proteinExistence type="predicted"/>
<dbReference type="Proteomes" id="UP001556367">
    <property type="component" value="Unassembled WGS sequence"/>
</dbReference>
<name>A0ABR3IQ38_9AGAR</name>
<gene>
    <name evidence="1" type="ORF">HGRIS_000918</name>
</gene>
<reference evidence="2" key="1">
    <citation type="submission" date="2024-06" db="EMBL/GenBank/DDBJ databases">
        <title>Multi-omics analyses provide insights into the biosynthesis of the anticancer antibiotic pleurotin in Hohenbuehelia grisea.</title>
        <authorList>
            <person name="Weaver J.A."/>
            <person name="Alberti F."/>
        </authorList>
    </citation>
    <scope>NUCLEOTIDE SEQUENCE [LARGE SCALE GENOMIC DNA]</scope>
    <source>
        <strain evidence="2">T-177</strain>
    </source>
</reference>
<evidence type="ECO:0000313" key="1">
    <source>
        <dbReference type="EMBL" id="KAL0945426.1"/>
    </source>
</evidence>
<dbReference type="EMBL" id="JASNQZ010000018">
    <property type="protein sequence ID" value="KAL0945426.1"/>
    <property type="molecule type" value="Genomic_DNA"/>
</dbReference>
<evidence type="ECO:0000313" key="2">
    <source>
        <dbReference type="Proteomes" id="UP001556367"/>
    </source>
</evidence>